<proteinExistence type="predicted"/>
<dbReference type="AlphaFoldDB" id="A0A0F9LHS1"/>
<dbReference type="InterPro" id="IPR029063">
    <property type="entry name" value="SAM-dependent_MTases_sf"/>
</dbReference>
<name>A0A0F9LHS1_9ZZZZ</name>
<reference evidence="1" key="1">
    <citation type="journal article" date="2015" name="Nature">
        <title>Complex archaea that bridge the gap between prokaryotes and eukaryotes.</title>
        <authorList>
            <person name="Spang A."/>
            <person name="Saw J.H."/>
            <person name="Jorgensen S.L."/>
            <person name="Zaremba-Niedzwiedzka K."/>
            <person name="Martijn J."/>
            <person name="Lind A.E."/>
            <person name="van Eijk R."/>
            <person name="Schleper C."/>
            <person name="Guy L."/>
            <person name="Ettema T.J."/>
        </authorList>
    </citation>
    <scope>NUCLEOTIDE SEQUENCE</scope>
</reference>
<evidence type="ECO:0008006" key="2">
    <source>
        <dbReference type="Google" id="ProtNLM"/>
    </source>
</evidence>
<sequence length="188" mass="21356">MPSSDIAMVPKVMSIVQAIGPKSILDIGVGNGRYGFLFRECLDWNYGRLNKRDQIIRIDGVEVAEDYITDVHRTVYDNIIISDWVDYEPDLPYGLIFMGDVLEHWPEGEWQKALFKARRYSNFTMVVAPNWQGSIAQGEWHGHKHESHEVVLSPQSVGGKCLFASSKMFICVFDNSESGILEGREICL</sequence>
<dbReference type="Gene3D" id="3.40.50.150">
    <property type="entry name" value="Vaccinia Virus protein VP39"/>
    <property type="match status" value="1"/>
</dbReference>
<comment type="caution">
    <text evidence="1">The sequence shown here is derived from an EMBL/GenBank/DDBJ whole genome shotgun (WGS) entry which is preliminary data.</text>
</comment>
<dbReference type="EMBL" id="LAZR01012403">
    <property type="protein sequence ID" value="KKM27015.1"/>
    <property type="molecule type" value="Genomic_DNA"/>
</dbReference>
<organism evidence="1">
    <name type="scientific">marine sediment metagenome</name>
    <dbReference type="NCBI Taxonomy" id="412755"/>
    <lineage>
        <taxon>unclassified sequences</taxon>
        <taxon>metagenomes</taxon>
        <taxon>ecological metagenomes</taxon>
    </lineage>
</organism>
<accession>A0A0F9LHS1</accession>
<protein>
    <recommendedName>
        <fullName evidence="2">Methyltransferase domain-containing protein</fullName>
    </recommendedName>
</protein>
<gene>
    <name evidence="1" type="ORF">LCGC14_1578970</name>
</gene>
<evidence type="ECO:0000313" key="1">
    <source>
        <dbReference type="EMBL" id="KKM27015.1"/>
    </source>
</evidence>
<dbReference type="SUPFAM" id="SSF53335">
    <property type="entry name" value="S-adenosyl-L-methionine-dependent methyltransferases"/>
    <property type="match status" value="1"/>
</dbReference>